<comment type="caution">
    <text evidence="2">The sequence shown here is derived from an EMBL/GenBank/DDBJ whole genome shotgun (WGS) entry which is preliminary data.</text>
</comment>
<proteinExistence type="predicted"/>
<protein>
    <submittedName>
        <fullName evidence="2">Uncharacterized protein</fullName>
    </submittedName>
</protein>
<keyword evidence="3" id="KW-1185">Reference proteome</keyword>
<sequence length="154" mass="17216">MADSPKRKPLSENVLQRPRSSMSKKKRTFGEEERRAAMLLMSLSCEERLLVYPYMPNGNVADRLRDQSEDRSEPDMVLLEYLKQKETDSLAAELVPGVSPLPLEQHKEPNSVVSKQGLEILNSNKAYGHVSPKQASDSFNSTSSTAHAKTNENA</sequence>
<feature type="compositionally biased region" description="Polar residues" evidence="1">
    <location>
        <begin position="133"/>
        <end position="154"/>
    </location>
</feature>
<dbReference type="Proteomes" id="UP001237642">
    <property type="component" value="Unassembled WGS sequence"/>
</dbReference>
<evidence type="ECO:0000313" key="3">
    <source>
        <dbReference type="Proteomes" id="UP001237642"/>
    </source>
</evidence>
<reference evidence="2" key="2">
    <citation type="submission" date="2023-05" db="EMBL/GenBank/DDBJ databases">
        <authorList>
            <person name="Schelkunov M.I."/>
        </authorList>
    </citation>
    <scope>NUCLEOTIDE SEQUENCE</scope>
    <source>
        <strain evidence="2">Hsosn_3</strain>
        <tissue evidence="2">Leaf</tissue>
    </source>
</reference>
<feature type="compositionally biased region" description="Basic and acidic residues" evidence="1">
    <location>
        <begin position="1"/>
        <end position="10"/>
    </location>
</feature>
<organism evidence="2 3">
    <name type="scientific">Heracleum sosnowskyi</name>
    <dbReference type="NCBI Taxonomy" id="360622"/>
    <lineage>
        <taxon>Eukaryota</taxon>
        <taxon>Viridiplantae</taxon>
        <taxon>Streptophyta</taxon>
        <taxon>Embryophyta</taxon>
        <taxon>Tracheophyta</taxon>
        <taxon>Spermatophyta</taxon>
        <taxon>Magnoliopsida</taxon>
        <taxon>eudicotyledons</taxon>
        <taxon>Gunneridae</taxon>
        <taxon>Pentapetalae</taxon>
        <taxon>asterids</taxon>
        <taxon>campanulids</taxon>
        <taxon>Apiales</taxon>
        <taxon>Apiaceae</taxon>
        <taxon>Apioideae</taxon>
        <taxon>apioid superclade</taxon>
        <taxon>Tordylieae</taxon>
        <taxon>Tordyliinae</taxon>
        <taxon>Heracleum</taxon>
    </lineage>
</organism>
<accession>A0AAD8IQ85</accession>
<name>A0AAD8IQ85_9APIA</name>
<feature type="region of interest" description="Disordered" evidence="1">
    <location>
        <begin position="1"/>
        <end position="31"/>
    </location>
</feature>
<gene>
    <name evidence="2" type="ORF">POM88_018003</name>
</gene>
<evidence type="ECO:0000313" key="2">
    <source>
        <dbReference type="EMBL" id="KAK1389825.1"/>
    </source>
</evidence>
<dbReference type="EMBL" id="JAUIZM010000004">
    <property type="protein sequence ID" value="KAK1389825.1"/>
    <property type="molecule type" value="Genomic_DNA"/>
</dbReference>
<feature type="region of interest" description="Disordered" evidence="1">
    <location>
        <begin position="124"/>
        <end position="154"/>
    </location>
</feature>
<reference evidence="2" key="1">
    <citation type="submission" date="2023-02" db="EMBL/GenBank/DDBJ databases">
        <title>Genome of toxic invasive species Heracleum sosnowskyi carries increased number of genes despite the absence of recent whole-genome duplications.</title>
        <authorList>
            <person name="Schelkunov M."/>
            <person name="Shtratnikova V."/>
            <person name="Makarenko M."/>
            <person name="Klepikova A."/>
            <person name="Omelchenko D."/>
            <person name="Novikova G."/>
            <person name="Obukhova E."/>
            <person name="Bogdanov V."/>
            <person name="Penin A."/>
            <person name="Logacheva M."/>
        </authorList>
    </citation>
    <scope>NUCLEOTIDE SEQUENCE</scope>
    <source>
        <strain evidence="2">Hsosn_3</strain>
        <tissue evidence="2">Leaf</tissue>
    </source>
</reference>
<evidence type="ECO:0000256" key="1">
    <source>
        <dbReference type="SAM" id="MobiDB-lite"/>
    </source>
</evidence>
<dbReference type="AlphaFoldDB" id="A0AAD8IQ85"/>